<protein>
    <submittedName>
        <fullName evidence="2">Uncharacterized protein</fullName>
    </submittedName>
</protein>
<name>G2RH84_THETT</name>
<gene>
    <name evidence="2" type="ORF">THITE_2123353</name>
</gene>
<dbReference type="HOGENOM" id="CLU_2689540_0_0_1"/>
<keyword evidence="1" id="KW-0812">Transmembrane</keyword>
<dbReference type="AlphaFoldDB" id="G2RH84"/>
<dbReference type="Proteomes" id="UP000008181">
    <property type="component" value="Chromosome 6"/>
</dbReference>
<dbReference type="KEGG" id="ttt:THITE_2123353"/>
<dbReference type="RefSeq" id="XP_003657532.1">
    <property type="nucleotide sequence ID" value="XM_003657484.1"/>
</dbReference>
<keyword evidence="1" id="KW-0472">Membrane</keyword>
<keyword evidence="1" id="KW-1133">Transmembrane helix</keyword>
<sequence length="74" mass="8138">MGLGWMNGWLGLGCALAADAFSVRSVWLCEYMTNLVLLALFFGAYVFVSQLVMVDVEARWCPTFSPMLGLGRPS</sequence>
<dbReference type="EMBL" id="CP003014">
    <property type="protein sequence ID" value="AEO71196.1"/>
    <property type="molecule type" value="Genomic_DNA"/>
</dbReference>
<dbReference type="GeneID" id="11521963"/>
<accession>G2RH84</accession>
<proteinExistence type="predicted"/>
<feature type="transmembrane region" description="Helical" evidence="1">
    <location>
        <begin position="35"/>
        <end position="54"/>
    </location>
</feature>
<evidence type="ECO:0000313" key="2">
    <source>
        <dbReference type="EMBL" id="AEO71196.1"/>
    </source>
</evidence>
<evidence type="ECO:0000256" key="1">
    <source>
        <dbReference type="SAM" id="Phobius"/>
    </source>
</evidence>
<reference evidence="2 3" key="1">
    <citation type="journal article" date="2011" name="Nat. Biotechnol.">
        <title>Comparative genomic analysis of the thermophilic biomass-degrading fungi Myceliophthora thermophila and Thielavia terrestris.</title>
        <authorList>
            <person name="Berka R.M."/>
            <person name="Grigoriev I.V."/>
            <person name="Otillar R."/>
            <person name="Salamov A."/>
            <person name="Grimwood J."/>
            <person name="Reid I."/>
            <person name="Ishmael N."/>
            <person name="John T."/>
            <person name="Darmond C."/>
            <person name="Moisan M.-C."/>
            <person name="Henrissat B."/>
            <person name="Coutinho P.M."/>
            <person name="Lombard V."/>
            <person name="Natvig D.O."/>
            <person name="Lindquist E."/>
            <person name="Schmutz J."/>
            <person name="Lucas S."/>
            <person name="Harris P."/>
            <person name="Powlowski J."/>
            <person name="Bellemare A."/>
            <person name="Taylor D."/>
            <person name="Butler G."/>
            <person name="de Vries R.P."/>
            <person name="Allijn I.E."/>
            <person name="van den Brink J."/>
            <person name="Ushinsky S."/>
            <person name="Storms R."/>
            <person name="Powell A.J."/>
            <person name="Paulsen I.T."/>
            <person name="Elbourne L.D.H."/>
            <person name="Baker S.E."/>
            <person name="Magnuson J."/>
            <person name="LaBoissiere S."/>
            <person name="Clutterbuck A.J."/>
            <person name="Martinez D."/>
            <person name="Wogulis M."/>
            <person name="de Leon A.L."/>
            <person name="Rey M.W."/>
            <person name="Tsang A."/>
        </authorList>
    </citation>
    <scope>NUCLEOTIDE SEQUENCE [LARGE SCALE GENOMIC DNA]</scope>
    <source>
        <strain evidence="3">ATCC 38088 / NRRL 8126</strain>
    </source>
</reference>
<keyword evidence="3" id="KW-1185">Reference proteome</keyword>
<organism evidence="2 3">
    <name type="scientific">Thermothielavioides terrestris (strain ATCC 38088 / NRRL 8126)</name>
    <name type="common">Thielavia terrestris</name>
    <dbReference type="NCBI Taxonomy" id="578455"/>
    <lineage>
        <taxon>Eukaryota</taxon>
        <taxon>Fungi</taxon>
        <taxon>Dikarya</taxon>
        <taxon>Ascomycota</taxon>
        <taxon>Pezizomycotina</taxon>
        <taxon>Sordariomycetes</taxon>
        <taxon>Sordariomycetidae</taxon>
        <taxon>Sordariales</taxon>
        <taxon>Chaetomiaceae</taxon>
        <taxon>Thermothielavioides</taxon>
        <taxon>Thermothielavioides terrestris</taxon>
    </lineage>
</organism>
<evidence type="ECO:0000313" key="3">
    <source>
        <dbReference type="Proteomes" id="UP000008181"/>
    </source>
</evidence>